<keyword evidence="3" id="KW-1185">Reference proteome</keyword>
<dbReference type="PROSITE" id="PS51257">
    <property type="entry name" value="PROKAR_LIPOPROTEIN"/>
    <property type="match status" value="1"/>
</dbReference>
<accession>A0A5C8UTB2</accession>
<evidence type="ECO:0008006" key="4">
    <source>
        <dbReference type="Google" id="ProtNLM"/>
    </source>
</evidence>
<feature type="signal peptide" evidence="1">
    <location>
        <begin position="1"/>
        <end position="19"/>
    </location>
</feature>
<keyword evidence="1" id="KW-0732">Signal</keyword>
<name>A0A5C8UTB2_9MICO</name>
<comment type="caution">
    <text evidence="2">The sequence shown here is derived from an EMBL/GenBank/DDBJ whole genome shotgun (WGS) entry which is preliminary data.</text>
</comment>
<feature type="chain" id="PRO_5022670354" description="Lipoprotein" evidence="1">
    <location>
        <begin position="20"/>
        <end position="216"/>
    </location>
</feature>
<protein>
    <recommendedName>
        <fullName evidence="4">Lipoprotein</fullName>
    </recommendedName>
</protein>
<organism evidence="2 3">
    <name type="scientific">Lacisediminihabitans profunda</name>
    <dbReference type="NCBI Taxonomy" id="2594790"/>
    <lineage>
        <taxon>Bacteria</taxon>
        <taxon>Bacillati</taxon>
        <taxon>Actinomycetota</taxon>
        <taxon>Actinomycetes</taxon>
        <taxon>Micrococcales</taxon>
        <taxon>Microbacteriaceae</taxon>
        <taxon>Lacisediminihabitans</taxon>
    </lineage>
</organism>
<dbReference type="Proteomes" id="UP000321379">
    <property type="component" value="Unassembled WGS sequence"/>
</dbReference>
<gene>
    <name evidence="2" type="ORF">FVP33_08130</name>
</gene>
<reference evidence="2 3" key="1">
    <citation type="submission" date="2019-08" db="EMBL/GenBank/DDBJ databases">
        <title>Bacterial whole genome sequence for Glaciihabitans sp. CHu50b-6-2.</title>
        <authorList>
            <person name="Jin L."/>
        </authorList>
    </citation>
    <scope>NUCLEOTIDE SEQUENCE [LARGE SCALE GENOMIC DNA]</scope>
    <source>
        <strain evidence="2 3">CHu50b-6-2</strain>
    </source>
</reference>
<dbReference type="EMBL" id="VRMG01000005">
    <property type="protein sequence ID" value="TXN31497.1"/>
    <property type="molecule type" value="Genomic_DNA"/>
</dbReference>
<sequence length="216" mass="23131">MRHWSMVFRGWVPRGVALAASVLLLAGCSGGPATSPLSQADRVSIRTELLDARWQSVTDQYPEALRPRLSIAPTVPDHDWPAAVIVCLHRLGFVAVQSGGGVEYRNGRGKTPLEYAVALYTCEGSHPAESAVAARLGPRQSASLYGYYLNVVRPCLLLAGAPSPASPDRSAVESLAGLAGWNPYQVIWTSGVPASRLDYLERRCPPVPAWLDLGSG</sequence>
<evidence type="ECO:0000313" key="2">
    <source>
        <dbReference type="EMBL" id="TXN31497.1"/>
    </source>
</evidence>
<evidence type="ECO:0000313" key="3">
    <source>
        <dbReference type="Proteomes" id="UP000321379"/>
    </source>
</evidence>
<proteinExistence type="predicted"/>
<evidence type="ECO:0000256" key="1">
    <source>
        <dbReference type="SAM" id="SignalP"/>
    </source>
</evidence>
<dbReference type="AlphaFoldDB" id="A0A5C8UTB2"/>